<dbReference type="InterPro" id="IPR013815">
    <property type="entry name" value="ATP_grasp_subdomain_1"/>
</dbReference>
<dbReference type="Gene3D" id="3.30.470.20">
    <property type="entry name" value="ATP-grasp fold, B domain"/>
    <property type="match status" value="1"/>
</dbReference>
<dbReference type="InterPro" id="IPR036637">
    <property type="entry name" value="Phosphohistidine_dom_sf"/>
</dbReference>
<dbReference type="Pfam" id="PF01326">
    <property type="entry name" value="PPDK_N"/>
    <property type="match status" value="2"/>
</dbReference>
<dbReference type="GO" id="GO:0005524">
    <property type="term" value="F:ATP binding"/>
    <property type="evidence" value="ECO:0007669"/>
    <property type="project" value="UniProtKB-KW"/>
</dbReference>
<dbReference type="AlphaFoldDB" id="A0A679IJ39"/>
<feature type="active site" description="Tele-phosphohistidine intermediate" evidence="12">
    <location>
        <position position="443"/>
    </location>
</feature>
<evidence type="ECO:0000256" key="3">
    <source>
        <dbReference type="ARBA" id="ARBA00011994"/>
    </source>
</evidence>
<feature type="binding site" evidence="13">
    <location>
        <position position="604"/>
    </location>
    <ligand>
        <name>substrate</name>
    </ligand>
</feature>
<evidence type="ECO:0000259" key="15">
    <source>
        <dbReference type="Pfam" id="PF00391"/>
    </source>
</evidence>
<dbReference type="EMBL" id="AP022822">
    <property type="protein sequence ID" value="BCA86112.1"/>
    <property type="molecule type" value="Genomic_DNA"/>
</dbReference>
<feature type="domain" description="Pyruvate phosphate dikinase AMP/ATP-binding" evidence="16">
    <location>
        <begin position="292"/>
        <end position="340"/>
    </location>
</feature>
<keyword evidence="9" id="KW-0067">ATP-binding</keyword>
<proteinExistence type="inferred from homology"/>
<dbReference type="GO" id="GO:0046872">
    <property type="term" value="F:metal ion binding"/>
    <property type="evidence" value="ECO:0007669"/>
    <property type="project" value="UniProtKB-KW"/>
</dbReference>
<feature type="binding site" evidence="13">
    <location>
        <position position="732"/>
    </location>
    <ligand>
        <name>substrate</name>
    </ligand>
</feature>
<comment type="similarity">
    <text evidence="2">Belongs to the PEP-utilizing enzyme family.</text>
</comment>
<keyword evidence="5" id="KW-0808">Transferase</keyword>
<evidence type="ECO:0000256" key="13">
    <source>
        <dbReference type="PIRSR" id="PIRSR000853-2"/>
    </source>
</evidence>
<feature type="binding site" evidence="13">
    <location>
        <position position="755"/>
    </location>
    <ligand>
        <name>substrate</name>
    </ligand>
</feature>
<keyword evidence="8 18" id="KW-0418">Kinase</keyword>
<dbReference type="Gene3D" id="1.10.189.10">
    <property type="entry name" value="Pyruvate Phosphate Dikinase, domain 2"/>
    <property type="match status" value="1"/>
</dbReference>
<dbReference type="GO" id="GO:0016301">
    <property type="term" value="F:kinase activity"/>
    <property type="evidence" value="ECO:0007669"/>
    <property type="project" value="UniProtKB-KW"/>
</dbReference>
<protein>
    <recommendedName>
        <fullName evidence="4">Pyruvate, phosphate dikinase</fullName>
        <ecNumber evidence="3">2.7.9.1</ecNumber>
    </recommendedName>
    <alternativeName>
        <fullName evidence="11">Pyruvate, orthophosphate dikinase</fullName>
    </alternativeName>
</protein>
<dbReference type="InterPro" id="IPR008279">
    <property type="entry name" value="PEP-util_enz_mobile_dom"/>
</dbReference>
<dbReference type="PROSITE" id="PS00742">
    <property type="entry name" value="PEP_ENZYMES_2"/>
    <property type="match status" value="1"/>
</dbReference>
<dbReference type="NCBIfam" id="NF004531">
    <property type="entry name" value="PRK05878.1"/>
    <property type="match status" value="1"/>
</dbReference>
<dbReference type="Gene3D" id="3.50.30.10">
    <property type="entry name" value="Phosphohistidine domain"/>
    <property type="match status" value="1"/>
</dbReference>
<evidence type="ECO:0000256" key="12">
    <source>
        <dbReference type="PIRSR" id="PIRSR000853-1"/>
    </source>
</evidence>
<evidence type="ECO:0000256" key="1">
    <source>
        <dbReference type="ARBA" id="ARBA00001946"/>
    </source>
</evidence>
<evidence type="ECO:0000256" key="8">
    <source>
        <dbReference type="ARBA" id="ARBA00022777"/>
    </source>
</evidence>
<dbReference type="SUPFAM" id="SSF52009">
    <property type="entry name" value="Phosphohistidine domain"/>
    <property type="match status" value="1"/>
</dbReference>
<sequence length="869" mass="96119">MAKLTYRFHEGKKEWKDLLGGKGANLCEMKNLNLPVPNGFVISTEACRNYLIQETKSLSGSLVEEIIFQIKELEMLSSKTFGIGVNPLLLSVRSGAKYSMPGMMDTILNLGLNDKTVHALSKITGNRDFAFQCYCRLIQMFADVVYNVATTNFGTIPTETKTEAEWKVIITNYQKIFATMTGRKFPQDAYEQLLIAVEAVFSSWNNQRAKVYRRIHGIPDNLGTAVTIQQMVFGNYSAESGTGVMFTRNPATGEKGVYGEYLLQAQGEDIVAGIRTPESISGLQEAMPQVYDELTKIANQLEKHYCDMQDVEFTIEAGKLYMLQTRNGKRTPQAAVAIAYDLMTEGLISEETLIARIDEEMIGQLLHPTFTDEAKIETVIVRGLPASPGAAVGQIAFTAEAAKEMSRKGKKVILVRNETSPEDIEGMSVSEAIVTARGGMTSHAAVVARGMGVCCVVGCENLQVDEEKEMASFVDGILQTGDFISVDGSSGRIYLGKLTLNEAETSEVLEKILKICDDHAAMSVYGNAETPRDIKEALLKGAKGIGLARTEHMFFQADRLKMMRQLILAEGSRVDEALAYLKEKQKNDFRQIYQILGELPCTIRLLDPPLHEFLPQDRQELRGIAQELNLNSHSVIAKAKSLAEVNPMLGLRGVRLGIIRPEIYQMQVAAIIEAALEVSKEEEITVIPHIMIPLVGTIKEFSMAKDSCVEIINDLFEKTKMRLPFEIGTMIEIPRACLIANQLAQVADFFSFGTNDLTQLTYGYSRDDAHKFLPTYTHHEILPNDPFQHLDQEGVGELMRMASEMGKQEKKSLSVGVCGEVGGDPVSISFIQTLPVDYVSCSPYRIPNARLACAKAAIANSKIKKKISI</sequence>
<dbReference type="SUPFAM" id="SSF56059">
    <property type="entry name" value="Glutathione synthetase ATP-binding domain-like"/>
    <property type="match status" value="1"/>
</dbReference>
<reference evidence="18 19" key="1">
    <citation type="submission" date="2020-02" db="EMBL/GenBank/DDBJ databases">
        <title>Characterization of vanA genotype vancomycin-resistant Enterococcus saigonensis VE80.</title>
        <authorList>
            <person name="Harada T."/>
            <person name="Motooka D."/>
            <person name="Nakamura S."/>
            <person name="Yamamoto Y."/>
            <person name="Kawahara R."/>
            <person name="Kawatsu K."/>
        </authorList>
    </citation>
    <scope>NUCLEOTIDE SEQUENCE [LARGE SCALE GENOMIC DNA]</scope>
    <source>
        <strain evidence="18 19">VE80</strain>
    </source>
</reference>
<name>A0A679IJ39_9ENTE</name>
<feature type="active site" description="Proton donor" evidence="12">
    <location>
        <position position="818"/>
    </location>
</feature>
<dbReference type="RefSeq" id="WP_173103310.1">
    <property type="nucleotide sequence ID" value="NZ_AP022822.1"/>
</dbReference>
<evidence type="ECO:0000256" key="9">
    <source>
        <dbReference type="ARBA" id="ARBA00022840"/>
    </source>
</evidence>
<keyword evidence="10 14" id="KW-0460">Magnesium</keyword>
<feature type="binding site" evidence="13">
    <location>
        <position position="756"/>
    </location>
    <ligand>
        <name>substrate</name>
    </ligand>
</feature>
<dbReference type="Proteomes" id="UP000502998">
    <property type="component" value="Chromosome"/>
</dbReference>
<dbReference type="Pfam" id="PF02896">
    <property type="entry name" value="PEP-utilizers_C"/>
    <property type="match status" value="1"/>
</dbReference>
<dbReference type="NCBIfam" id="TIGR01828">
    <property type="entry name" value="pyru_phos_dikin"/>
    <property type="match status" value="1"/>
</dbReference>
<evidence type="ECO:0000256" key="2">
    <source>
        <dbReference type="ARBA" id="ARBA00007837"/>
    </source>
</evidence>
<dbReference type="Gene3D" id="1.20.80.30">
    <property type="match status" value="1"/>
</dbReference>
<dbReference type="KEGG" id="esg:EsVE80_16350"/>
<dbReference type="InterPro" id="IPR023151">
    <property type="entry name" value="PEP_util_CS"/>
</dbReference>
<evidence type="ECO:0000313" key="19">
    <source>
        <dbReference type="Proteomes" id="UP000502998"/>
    </source>
</evidence>
<dbReference type="InterPro" id="IPR002192">
    <property type="entry name" value="PPDK_AMP/ATP-bd"/>
</dbReference>
<keyword evidence="18" id="KW-0670">Pyruvate</keyword>
<dbReference type="Gene3D" id="3.30.1490.20">
    <property type="entry name" value="ATP-grasp fold, A domain"/>
    <property type="match status" value="1"/>
</dbReference>
<evidence type="ECO:0000256" key="4">
    <source>
        <dbReference type="ARBA" id="ARBA00020138"/>
    </source>
</evidence>
<evidence type="ECO:0000256" key="11">
    <source>
        <dbReference type="ARBA" id="ARBA00032883"/>
    </source>
</evidence>
<dbReference type="Pfam" id="PF00391">
    <property type="entry name" value="PEP-utilizers"/>
    <property type="match status" value="1"/>
</dbReference>
<feature type="domain" description="Pyruvate phosphate dikinase AMP/ATP-binding" evidence="16">
    <location>
        <begin position="59"/>
        <end position="280"/>
    </location>
</feature>
<evidence type="ECO:0000256" key="10">
    <source>
        <dbReference type="ARBA" id="ARBA00022842"/>
    </source>
</evidence>
<gene>
    <name evidence="18" type="ORF">EsVE80_16350</name>
</gene>
<feature type="binding site" evidence="13">
    <location>
        <position position="753"/>
    </location>
    <ligand>
        <name>substrate</name>
    </ligand>
</feature>
<evidence type="ECO:0000256" key="6">
    <source>
        <dbReference type="ARBA" id="ARBA00022723"/>
    </source>
</evidence>
<evidence type="ECO:0000259" key="17">
    <source>
        <dbReference type="Pfam" id="PF02896"/>
    </source>
</evidence>
<dbReference type="GO" id="GO:0050242">
    <property type="term" value="F:pyruvate, phosphate dikinase activity"/>
    <property type="evidence" value="ECO:0007669"/>
    <property type="project" value="UniProtKB-EC"/>
</dbReference>
<dbReference type="PROSITE" id="PS00370">
    <property type="entry name" value="PEP_ENZYMES_PHOS_SITE"/>
    <property type="match status" value="1"/>
</dbReference>
<feature type="binding site" evidence="13">
    <location>
        <position position="549"/>
    </location>
    <ligand>
        <name>substrate</name>
    </ligand>
</feature>
<evidence type="ECO:0000256" key="14">
    <source>
        <dbReference type="PIRSR" id="PIRSR000853-3"/>
    </source>
</evidence>
<organism evidence="18 19">
    <name type="scientific">Enterococcus saigonensis</name>
    <dbReference type="NCBI Taxonomy" id="1805431"/>
    <lineage>
        <taxon>Bacteria</taxon>
        <taxon>Bacillati</taxon>
        <taxon>Bacillota</taxon>
        <taxon>Bacilli</taxon>
        <taxon>Lactobacillales</taxon>
        <taxon>Enterococcaceae</taxon>
        <taxon>Enterococcus</taxon>
    </lineage>
</organism>
<feature type="domain" description="PEP-utilising enzyme C-terminal" evidence="17">
    <location>
        <begin position="506"/>
        <end position="856"/>
    </location>
</feature>
<feature type="binding site" evidence="14">
    <location>
        <position position="732"/>
    </location>
    <ligand>
        <name>Mg(2+)</name>
        <dbReference type="ChEBI" id="CHEBI:18420"/>
    </ligand>
</feature>
<keyword evidence="7" id="KW-0547">Nucleotide-binding</keyword>
<dbReference type="PIRSF" id="PIRSF000853">
    <property type="entry name" value="PPDK"/>
    <property type="match status" value="1"/>
</dbReference>
<evidence type="ECO:0000313" key="18">
    <source>
        <dbReference type="EMBL" id="BCA86112.1"/>
    </source>
</evidence>
<dbReference type="InterPro" id="IPR040442">
    <property type="entry name" value="Pyrv_kinase-like_dom_sf"/>
</dbReference>
<evidence type="ECO:0000259" key="16">
    <source>
        <dbReference type="Pfam" id="PF01326"/>
    </source>
</evidence>
<dbReference type="Gene3D" id="3.20.20.60">
    <property type="entry name" value="Phosphoenolpyruvate-binding domains"/>
    <property type="match status" value="1"/>
</dbReference>
<dbReference type="PANTHER" id="PTHR22931">
    <property type="entry name" value="PHOSPHOENOLPYRUVATE DIKINASE-RELATED"/>
    <property type="match status" value="1"/>
</dbReference>
<dbReference type="PANTHER" id="PTHR22931:SF9">
    <property type="entry name" value="PYRUVATE, PHOSPHATE DIKINASE 1, CHLOROPLASTIC"/>
    <property type="match status" value="1"/>
</dbReference>
<dbReference type="SUPFAM" id="SSF51621">
    <property type="entry name" value="Phosphoenolpyruvate/pyruvate domain"/>
    <property type="match status" value="1"/>
</dbReference>
<dbReference type="InterPro" id="IPR015813">
    <property type="entry name" value="Pyrv/PenolPyrv_kinase-like_dom"/>
</dbReference>
<accession>A0A679IJ39</accession>
<evidence type="ECO:0000256" key="7">
    <source>
        <dbReference type="ARBA" id="ARBA00022741"/>
    </source>
</evidence>
<evidence type="ECO:0000256" key="5">
    <source>
        <dbReference type="ARBA" id="ARBA00022679"/>
    </source>
</evidence>
<comment type="cofactor">
    <cofactor evidence="1 14">
        <name>Mg(2+)</name>
        <dbReference type="ChEBI" id="CHEBI:18420"/>
    </cofactor>
</comment>
<dbReference type="InterPro" id="IPR000121">
    <property type="entry name" value="PEP_util_C"/>
</dbReference>
<keyword evidence="19" id="KW-1185">Reference proteome</keyword>
<dbReference type="InterPro" id="IPR018274">
    <property type="entry name" value="PEP_util_AS"/>
</dbReference>
<dbReference type="InterPro" id="IPR010121">
    <property type="entry name" value="Pyruvate_phosphate_dikinase"/>
</dbReference>
<dbReference type="EC" id="2.7.9.1" evidence="3"/>
<feature type="domain" description="PEP-utilising enzyme mobile" evidence="15">
    <location>
        <begin position="410"/>
        <end position="491"/>
    </location>
</feature>
<keyword evidence="6 14" id="KW-0479">Metal-binding</keyword>
<feature type="binding site" evidence="14">
    <location>
        <position position="756"/>
    </location>
    <ligand>
        <name>Mg(2+)</name>
        <dbReference type="ChEBI" id="CHEBI:18420"/>
    </ligand>
</feature>
<feature type="binding site" evidence="13">
    <location>
        <position position="754"/>
    </location>
    <ligand>
        <name>substrate</name>
    </ligand>
</feature>